<accession>A0A5E4AQ61</accession>
<dbReference type="AlphaFoldDB" id="A0A5E4AQ61"/>
<gene>
    <name evidence="1" type="ORF">GHT09_005829</name>
    <name evidence="2" type="ORF">MONAX_5E005263</name>
</gene>
<dbReference type="Proteomes" id="UP000662637">
    <property type="component" value="Unassembled WGS sequence"/>
</dbReference>
<dbReference type="EMBL" id="CABDUW010000115">
    <property type="protein sequence ID" value="VTJ59070.1"/>
    <property type="molecule type" value="Genomic_DNA"/>
</dbReference>
<dbReference type="Proteomes" id="UP000335636">
    <property type="component" value="Unassembled WGS sequence"/>
</dbReference>
<dbReference type="EMBL" id="WJEC01000508">
    <property type="protein sequence ID" value="KAF7482858.1"/>
    <property type="molecule type" value="Genomic_DNA"/>
</dbReference>
<organism evidence="2 3">
    <name type="scientific">Marmota monax</name>
    <name type="common">Woodchuck</name>
    <dbReference type="NCBI Taxonomy" id="9995"/>
    <lineage>
        <taxon>Eukaryota</taxon>
        <taxon>Metazoa</taxon>
        <taxon>Chordata</taxon>
        <taxon>Craniata</taxon>
        <taxon>Vertebrata</taxon>
        <taxon>Euteleostomi</taxon>
        <taxon>Mammalia</taxon>
        <taxon>Eutheria</taxon>
        <taxon>Euarchontoglires</taxon>
        <taxon>Glires</taxon>
        <taxon>Rodentia</taxon>
        <taxon>Sciuromorpha</taxon>
        <taxon>Sciuridae</taxon>
        <taxon>Xerinae</taxon>
        <taxon>Marmotini</taxon>
        <taxon>Marmota</taxon>
    </lineage>
</organism>
<protein>
    <submittedName>
        <fullName evidence="2">Uncharacterized protein</fullName>
    </submittedName>
</protein>
<keyword evidence="3" id="KW-1185">Reference proteome</keyword>
<reference evidence="1" key="2">
    <citation type="submission" date="2020-08" db="EMBL/GenBank/DDBJ databases">
        <authorList>
            <person name="Shumante A."/>
            <person name="Zimin A.V."/>
            <person name="Puiu D."/>
            <person name="Salzberg S.L."/>
        </authorList>
    </citation>
    <scope>NUCLEOTIDE SEQUENCE</scope>
    <source>
        <strain evidence="1">WC2-LM</strain>
        <tissue evidence="1">Liver</tissue>
    </source>
</reference>
<reference evidence="2 3" key="1">
    <citation type="submission" date="2019-04" db="EMBL/GenBank/DDBJ databases">
        <authorList>
            <person name="Alioto T."/>
            <person name="Alioto T."/>
        </authorList>
    </citation>
    <scope>NUCLEOTIDE SEQUENCE [LARGE SCALE GENOMIC DNA]</scope>
</reference>
<sequence>MQQQDKYYQQLQQEHLQAPPHWTCRSQLESPHRGFCGDKPAGTQDPVPGWCPKMGAAMCNQTWRLPPRSPLCCGRNIGGGGVISSVGFSCIQGSGFFCGSSTWKEDLQATSGWQQRNPASSYSDQLLSAFSVHQFMASS</sequence>
<evidence type="ECO:0000313" key="2">
    <source>
        <dbReference type="EMBL" id="VTJ59070.1"/>
    </source>
</evidence>
<proteinExistence type="predicted"/>
<evidence type="ECO:0000313" key="3">
    <source>
        <dbReference type="Proteomes" id="UP000335636"/>
    </source>
</evidence>
<evidence type="ECO:0000313" key="1">
    <source>
        <dbReference type="EMBL" id="KAF7482858.1"/>
    </source>
</evidence>
<name>A0A5E4AQ61_MARMO</name>